<comment type="caution">
    <text evidence="1">The sequence shown here is derived from an EMBL/GenBank/DDBJ whole genome shotgun (WGS) entry which is preliminary data.</text>
</comment>
<protein>
    <submittedName>
        <fullName evidence="1">Uncharacterized protein</fullName>
    </submittedName>
</protein>
<dbReference type="AlphaFoldDB" id="A0A401RI15"/>
<organism evidence="1 2">
    <name type="scientific">Chiloscyllium punctatum</name>
    <name type="common">Brownbanded bambooshark</name>
    <name type="synonym">Hemiscyllium punctatum</name>
    <dbReference type="NCBI Taxonomy" id="137246"/>
    <lineage>
        <taxon>Eukaryota</taxon>
        <taxon>Metazoa</taxon>
        <taxon>Chordata</taxon>
        <taxon>Craniata</taxon>
        <taxon>Vertebrata</taxon>
        <taxon>Chondrichthyes</taxon>
        <taxon>Elasmobranchii</taxon>
        <taxon>Galeomorphii</taxon>
        <taxon>Galeoidea</taxon>
        <taxon>Orectolobiformes</taxon>
        <taxon>Hemiscylliidae</taxon>
        <taxon>Chiloscyllium</taxon>
    </lineage>
</organism>
<gene>
    <name evidence="1" type="ORF">chiPu_0020659</name>
</gene>
<reference evidence="1 2" key="1">
    <citation type="journal article" date="2018" name="Nat. Ecol. Evol.">
        <title>Shark genomes provide insights into elasmobranch evolution and the origin of vertebrates.</title>
        <authorList>
            <person name="Hara Y"/>
            <person name="Yamaguchi K"/>
            <person name="Onimaru K"/>
            <person name="Kadota M"/>
            <person name="Koyanagi M"/>
            <person name="Keeley SD"/>
            <person name="Tatsumi K"/>
            <person name="Tanaka K"/>
            <person name="Motone F"/>
            <person name="Kageyama Y"/>
            <person name="Nozu R"/>
            <person name="Adachi N"/>
            <person name="Nishimura O"/>
            <person name="Nakagawa R"/>
            <person name="Tanegashima C"/>
            <person name="Kiyatake I"/>
            <person name="Matsumoto R"/>
            <person name="Murakumo K"/>
            <person name="Nishida K"/>
            <person name="Terakita A"/>
            <person name="Kuratani S"/>
            <person name="Sato K"/>
            <person name="Hyodo S Kuraku.S."/>
        </authorList>
    </citation>
    <scope>NUCLEOTIDE SEQUENCE [LARGE SCALE GENOMIC DNA]</scope>
</reference>
<dbReference type="EMBL" id="BEZZ01002793">
    <property type="protein sequence ID" value="GCC17793.1"/>
    <property type="molecule type" value="Genomic_DNA"/>
</dbReference>
<name>A0A401RI15_CHIPU</name>
<sequence length="92" mass="10515">MNLVDLKNQGDAVREKIENAFNDLRKFLEKEEGIIKGQVEMQEEHFLQQLEESATQSGGNPVTVEHLIADIKKKLPQEDIPLLKVRRLASSF</sequence>
<accession>A0A401RI15</accession>
<dbReference type="Proteomes" id="UP000287033">
    <property type="component" value="Unassembled WGS sequence"/>
</dbReference>
<evidence type="ECO:0000313" key="2">
    <source>
        <dbReference type="Proteomes" id="UP000287033"/>
    </source>
</evidence>
<evidence type="ECO:0000313" key="1">
    <source>
        <dbReference type="EMBL" id="GCC17793.1"/>
    </source>
</evidence>
<keyword evidence="2" id="KW-1185">Reference proteome</keyword>
<proteinExistence type="predicted"/>